<dbReference type="Proteomes" id="UP000435112">
    <property type="component" value="Unassembled WGS sequence"/>
</dbReference>
<evidence type="ECO:0000256" key="1">
    <source>
        <dbReference type="SAM" id="SignalP"/>
    </source>
</evidence>
<dbReference type="EMBL" id="QXFU01000448">
    <property type="protein sequence ID" value="KAE9033314.1"/>
    <property type="molecule type" value="Genomic_DNA"/>
</dbReference>
<evidence type="ECO:0008006" key="8">
    <source>
        <dbReference type="Google" id="ProtNLM"/>
    </source>
</evidence>
<evidence type="ECO:0000313" key="2">
    <source>
        <dbReference type="EMBL" id="KAE9033314.1"/>
    </source>
</evidence>
<keyword evidence="6" id="KW-1185">Reference proteome</keyword>
<proteinExistence type="predicted"/>
<dbReference type="EMBL" id="QXFV01000413">
    <property type="protein sequence ID" value="KAE9038298.1"/>
    <property type="molecule type" value="Genomic_DNA"/>
</dbReference>
<evidence type="ECO:0000313" key="4">
    <source>
        <dbReference type="EMBL" id="KAE9343493.1"/>
    </source>
</evidence>
<organism evidence="4 6">
    <name type="scientific">Phytophthora rubi</name>
    <dbReference type="NCBI Taxonomy" id="129364"/>
    <lineage>
        <taxon>Eukaryota</taxon>
        <taxon>Sar</taxon>
        <taxon>Stramenopiles</taxon>
        <taxon>Oomycota</taxon>
        <taxon>Peronosporomycetes</taxon>
        <taxon>Peronosporales</taxon>
        <taxon>Peronosporaceae</taxon>
        <taxon>Phytophthora</taxon>
    </lineage>
</organism>
<accession>A0A6A4FFN8</accession>
<reference evidence="4 6" key="1">
    <citation type="submission" date="2018-08" db="EMBL/GenBank/DDBJ databases">
        <title>Genomic investigation of the strawberry pathogen Phytophthora fragariae indicates pathogenicity is determined by transcriptional variation in three key races.</title>
        <authorList>
            <person name="Adams T.M."/>
            <person name="Armitage A.D."/>
            <person name="Sobczyk M.K."/>
            <person name="Bates H.J."/>
            <person name="Dunwell J.M."/>
            <person name="Nellist C.F."/>
            <person name="Harrison R.J."/>
        </authorList>
    </citation>
    <scope>NUCLEOTIDE SEQUENCE [LARGE SCALE GENOMIC DNA]</scope>
    <source>
        <strain evidence="3 5">SCRP249</strain>
        <strain evidence="2 7">SCRP324</strain>
        <strain evidence="4 6">SCRP333</strain>
    </source>
</reference>
<evidence type="ECO:0000313" key="3">
    <source>
        <dbReference type="EMBL" id="KAE9038298.1"/>
    </source>
</evidence>
<keyword evidence="1" id="KW-0732">Signal</keyword>
<feature type="signal peptide" evidence="1">
    <location>
        <begin position="1"/>
        <end position="19"/>
    </location>
</feature>
<sequence>MFHVLFCVTLRATPAMSLCAPPPLTGHRKQTAYLASSLHPFSVKNANGPVKILCFCRHRFTRRV</sequence>
<name>A0A6A4FFN8_9STRA</name>
<dbReference type="Proteomes" id="UP000429607">
    <property type="component" value="Unassembled WGS sequence"/>
</dbReference>
<evidence type="ECO:0000313" key="6">
    <source>
        <dbReference type="Proteomes" id="UP000434957"/>
    </source>
</evidence>
<dbReference type="EMBL" id="QXFT01000455">
    <property type="protein sequence ID" value="KAE9343493.1"/>
    <property type="molecule type" value="Genomic_DNA"/>
</dbReference>
<dbReference type="Proteomes" id="UP000434957">
    <property type="component" value="Unassembled WGS sequence"/>
</dbReference>
<evidence type="ECO:0000313" key="5">
    <source>
        <dbReference type="Proteomes" id="UP000429607"/>
    </source>
</evidence>
<feature type="chain" id="PRO_5036167670" description="Secreted protein" evidence="1">
    <location>
        <begin position="20"/>
        <end position="64"/>
    </location>
</feature>
<gene>
    <name evidence="3" type="ORF">PR001_g8002</name>
    <name evidence="2" type="ORF">PR002_g8724</name>
    <name evidence="4" type="ORF">PR003_g8945</name>
</gene>
<comment type="caution">
    <text evidence="4">The sequence shown here is derived from an EMBL/GenBank/DDBJ whole genome shotgun (WGS) entry which is preliminary data.</text>
</comment>
<protein>
    <recommendedName>
        <fullName evidence="8">Secreted protein</fullName>
    </recommendedName>
</protein>
<dbReference type="AlphaFoldDB" id="A0A6A4FFN8"/>
<evidence type="ECO:0000313" key="7">
    <source>
        <dbReference type="Proteomes" id="UP000435112"/>
    </source>
</evidence>